<dbReference type="GO" id="GO:0051536">
    <property type="term" value="F:iron-sulfur cluster binding"/>
    <property type="evidence" value="ECO:0007669"/>
    <property type="project" value="UniProtKB-KW"/>
</dbReference>
<dbReference type="PANTHER" id="PTHR36923:SF3">
    <property type="entry name" value="FERREDOXIN"/>
    <property type="match status" value="1"/>
</dbReference>
<gene>
    <name evidence="6" type="ORF">D1Y85_16280</name>
</gene>
<dbReference type="Proteomes" id="UP000272778">
    <property type="component" value="Unassembled WGS sequence"/>
</dbReference>
<dbReference type="GO" id="GO:0046872">
    <property type="term" value="F:metal ion binding"/>
    <property type="evidence" value="ECO:0007669"/>
    <property type="project" value="UniProtKB-KW"/>
</dbReference>
<keyword evidence="3" id="KW-0249">Electron transport</keyword>
<evidence type="ECO:0000256" key="4">
    <source>
        <dbReference type="ARBA" id="ARBA00023004"/>
    </source>
</evidence>
<evidence type="ECO:0000256" key="3">
    <source>
        <dbReference type="ARBA" id="ARBA00022982"/>
    </source>
</evidence>
<dbReference type="RefSeq" id="WP_124152105.1">
    <property type="nucleotide sequence ID" value="NZ_RQIS01000011.1"/>
</dbReference>
<dbReference type="InterPro" id="IPR051269">
    <property type="entry name" value="Fe-S_cluster_ET"/>
</dbReference>
<sequence>MKIIVNTAACVGHARCNIVAPELFPLDASGYNTVATTVEVPAGLESLARRSVRACPERVLTIVEDSAASSADA</sequence>
<keyword evidence="5" id="KW-0411">Iron-sulfur</keyword>
<reference evidence="6 7" key="1">
    <citation type="submission" date="2018-11" db="EMBL/GenBank/DDBJ databases">
        <title>Paraburkholderia sp. DHOA04, isolated from soil.</title>
        <authorList>
            <person name="Gao Z.-H."/>
            <person name="Qiu L.-H."/>
            <person name="Fu J.-C."/>
        </authorList>
    </citation>
    <scope>NUCLEOTIDE SEQUENCE [LARGE SCALE GENOMIC DNA]</scope>
    <source>
        <strain evidence="6 7">DHOA04</strain>
    </source>
</reference>
<dbReference type="EMBL" id="RQIS01000011">
    <property type="protein sequence ID" value="RQH04970.1"/>
    <property type="molecule type" value="Genomic_DNA"/>
</dbReference>
<evidence type="ECO:0000256" key="1">
    <source>
        <dbReference type="ARBA" id="ARBA00022448"/>
    </source>
</evidence>
<keyword evidence="4" id="KW-0408">Iron</keyword>
<keyword evidence="7" id="KW-1185">Reference proteome</keyword>
<protein>
    <submittedName>
        <fullName evidence="6">Ferredoxin</fullName>
    </submittedName>
</protein>
<name>A0A3N6PSL0_9BURK</name>
<dbReference type="PANTHER" id="PTHR36923">
    <property type="entry name" value="FERREDOXIN"/>
    <property type="match status" value="1"/>
</dbReference>
<keyword evidence="2" id="KW-0479">Metal-binding</keyword>
<evidence type="ECO:0000256" key="2">
    <source>
        <dbReference type="ARBA" id="ARBA00022723"/>
    </source>
</evidence>
<dbReference type="Pfam" id="PF13459">
    <property type="entry name" value="Fer4_15"/>
    <property type="match status" value="1"/>
</dbReference>
<dbReference type="AlphaFoldDB" id="A0A3N6PSL0"/>
<evidence type="ECO:0000313" key="7">
    <source>
        <dbReference type="Proteomes" id="UP000272778"/>
    </source>
</evidence>
<proteinExistence type="predicted"/>
<dbReference type="OrthoDB" id="164224at2"/>
<comment type="caution">
    <text evidence="6">The sequence shown here is derived from an EMBL/GenBank/DDBJ whole genome shotgun (WGS) entry which is preliminary data.</text>
</comment>
<evidence type="ECO:0000313" key="6">
    <source>
        <dbReference type="EMBL" id="RQH04970.1"/>
    </source>
</evidence>
<accession>A0A3N6PSL0</accession>
<dbReference type="Gene3D" id="3.30.70.20">
    <property type="match status" value="1"/>
</dbReference>
<organism evidence="6 7">
    <name type="scientific">Paraburkholderia dinghuensis</name>
    <dbReference type="NCBI Taxonomy" id="2305225"/>
    <lineage>
        <taxon>Bacteria</taxon>
        <taxon>Pseudomonadati</taxon>
        <taxon>Pseudomonadota</taxon>
        <taxon>Betaproteobacteria</taxon>
        <taxon>Burkholderiales</taxon>
        <taxon>Burkholderiaceae</taxon>
        <taxon>Paraburkholderia</taxon>
    </lineage>
</organism>
<evidence type="ECO:0000256" key="5">
    <source>
        <dbReference type="ARBA" id="ARBA00023014"/>
    </source>
</evidence>
<keyword evidence="1" id="KW-0813">Transport</keyword>
<dbReference type="SUPFAM" id="SSF54862">
    <property type="entry name" value="4Fe-4S ferredoxins"/>
    <property type="match status" value="1"/>
</dbReference>